<keyword evidence="4" id="KW-0539">Nucleus</keyword>
<dbReference type="OrthoDB" id="5273213at2759"/>
<dbReference type="InterPro" id="IPR003591">
    <property type="entry name" value="Leu-rich_rpt_typical-subtyp"/>
</dbReference>
<dbReference type="SMART" id="SM01052">
    <property type="entry name" value="CAP_GLY"/>
    <property type="match status" value="1"/>
</dbReference>
<dbReference type="Proteomes" id="UP000807342">
    <property type="component" value="Unassembled WGS sequence"/>
</dbReference>
<dbReference type="Pfam" id="PF14580">
    <property type="entry name" value="LRR_9"/>
    <property type="match status" value="1"/>
</dbReference>
<accession>A0A9P5XPN1</accession>
<dbReference type="Gene3D" id="2.30.30.190">
    <property type="entry name" value="CAP Gly-rich-like domain"/>
    <property type="match status" value="1"/>
</dbReference>
<dbReference type="GO" id="GO:0005634">
    <property type="term" value="C:nucleus"/>
    <property type="evidence" value="ECO:0007669"/>
    <property type="project" value="UniProtKB-SubCell"/>
</dbReference>
<dbReference type="PROSITE" id="PS51450">
    <property type="entry name" value="LRR"/>
    <property type="match status" value="1"/>
</dbReference>
<dbReference type="SUPFAM" id="SSF52058">
    <property type="entry name" value="L domain-like"/>
    <property type="match status" value="1"/>
</dbReference>
<organism evidence="8 9">
    <name type="scientific">Macrolepiota fuliginosa MF-IS2</name>
    <dbReference type="NCBI Taxonomy" id="1400762"/>
    <lineage>
        <taxon>Eukaryota</taxon>
        <taxon>Fungi</taxon>
        <taxon>Dikarya</taxon>
        <taxon>Basidiomycota</taxon>
        <taxon>Agaricomycotina</taxon>
        <taxon>Agaricomycetes</taxon>
        <taxon>Agaricomycetidae</taxon>
        <taxon>Agaricales</taxon>
        <taxon>Agaricineae</taxon>
        <taxon>Agaricaceae</taxon>
        <taxon>Macrolepiota</taxon>
    </lineage>
</organism>
<name>A0A9P5XPN1_9AGAR</name>
<dbReference type="Gene3D" id="3.80.10.10">
    <property type="entry name" value="Ribonuclease Inhibitor"/>
    <property type="match status" value="2"/>
</dbReference>
<comment type="caution">
    <text evidence="8">The sequence shown here is derived from an EMBL/GenBank/DDBJ whole genome shotgun (WGS) entry which is preliminary data.</text>
</comment>
<evidence type="ECO:0000313" key="8">
    <source>
        <dbReference type="EMBL" id="KAF9454620.1"/>
    </source>
</evidence>
<evidence type="ECO:0000256" key="4">
    <source>
        <dbReference type="ARBA" id="ARBA00023242"/>
    </source>
</evidence>
<evidence type="ECO:0000259" key="7">
    <source>
        <dbReference type="PROSITE" id="PS50245"/>
    </source>
</evidence>
<reference evidence="8" key="1">
    <citation type="submission" date="2020-11" db="EMBL/GenBank/DDBJ databases">
        <authorList>
            <consortium name="DOE Joint Genome Institute"/>
            <person name="Ahrendt S."/>
            <person name="Riley R."/>
            <person name="Andreopoulos W."/>
            <person name="Labutti K."/>
            <person name="Pangilinan J."/>
            <person name="Ruiz-Duenas F.J."/>
            <person name="Barrasa J.M."/>
            <person name="Sanchez-Garcia M."/>
            <person name="Camarero S."/>
            <person name="Miyauchi S."/>
            <person name="Serrano A."/>
            <person name="Linde D."/>
            <person name="Babiker R."/>
            <person name="Drula E."/>
            <person name="Ayuso-Fernandez I."/>
            <person name="Pacheco R."/>
            <person name="Padilla G."/>
            <person name="Ferreira P."/>
            <person name="Barriuso J."/>
            <person name="Kellner H."/>
            <person name="Castanera R."/>
            <person name="Alfaro M."/>
            <person name="Ramirez L."/>
            <person name="Pisabarro A.G."/>
            <person name="Kuo A."/>
            <person name="Tritt A."/>
            <person name="Lipzen A."/>
            <person name="He G."/>
            <person name="Yan M."/>
            <person name="Ng V."/>
            <person name="Cullen D."/>
            <person name="Martin F."/>
            <person name="Rosso M.-N."/>
            <person name="Henrissat B."/>
            <person name="Hibbett D."/>
            <person name="Martinez A.T."/>
            <person name="Grigoriev I.V."/>
        </authorList>
    </citation>
    <scope>NUCLEOTIDE SEQUENCE</scope>
    <source>
        <strain evidence="8">MF-IS2</strain>
    </source>
</reference>
<dbReference type="AlphaFoldDB" id="A0A9P5XPN1"/>
<dbReference type="InterPro" id="IPR036859">
    <property type="entry name" value="CAP-Gly_dom_sf"/>
</dbReference>
<dbReference type="InterPro" id="IPR001611">
    <property type="entry name" value="Leu-rich_rpt"/>
</dbReference>
<evidence type="ECO:0000256" key="5">
    <source>
        <dbReference type="ARBA" id="ARBA00024196"/>
    </source>
</evidence>
<dbReference type="InterPro" id="IPR000938">
    <property type="entry name" value="CAP-Gly_domain"/>
</dbReference>
<dbReference type="Pfam" id="PF01302">
    <property type="entry name" value="CAP_GLY"/>
    <property type="match status" value="1"/>
</dbReference>
<dbReference type="EMBL" id="MU151053">
    <property type="protein sequence ID" value="KAF9454620.1"/>
    <property type="molecule type" value="Genomic_DNA"/>
</dbReference>
<proteinExistence type="inferred from homology"/>
<dbReference type="PROSITE" id="PS50245">
    <property type="entry name" value="CAP_GLY_2"/>
    <property type="match status" value="1"/>
</dbReference>
<evidence type="ECO:0000256" key="1">
    <source>
        <dbReference type="ARBA" id="ARBA00004123"/>
    </source>
</evidence>
<evidence type="ECO:0000256" key="2">
    <source>
        <dbReference type="ARBA" id="ARBA00022614"/>
    </source>
</evidence>
<dbReference type="PROSITE" id="PS00845">
    <property type="entry name" value="CAP_GLY_1"/>
    <property type="match status" value="1"/>
</dbReference>
<keyword evidence="2" id="KW-0433">Leucine-rich repeat</keyword>
<dbReference type="GO" id="GO:0000398">
    <property type="term" value="P:mRNA splicing, via spliceosome"/>
    <property type="evidence" value="ECO:0007669"/>
    <property type="project" value="InterPro"/>
</dbReference>
<evidence type="ECO:0000313" key="9">
    <source>
        <dbReference type="Proteomes" id="UP000807342"/>
    </source>
</evidence>
<dbReference type="InterPro" id="IPR032675">
    <property type="entry name" value="LRR_dom_sf"/>
</dbReference>
<keyword evidence="3" id="KW-0677">Repeat</keyword>
<dbReference type="InterPro" id="IPR044640">
    <property type="entry name" value="RU2A"/>
</dbReference>
<protein>
    <recommendedName>
        <fullName evidence="6">U2 small nuclear ribonucleoprotein A'</fullName>
    </recommendedName>
</protein>
<dbReference type="PANTHER" id="PTHR10552">
    <property type="entry name" value="U2 SMALL NUCLEAR RIBONUCLEOPROTEIN A"/>
    <property type="match status" value="1"/>
</dbReference>
<dbReference type="PANTHER" id="PTHR10552:SF6">
    <property type="entry name" value="U2 SMALL NUCLEAR RIBONUCLEOPROTEIN A"/>
    <property type="match status" value="1"/>
</dbReference>
<keyword evidence="9" id="KW-1185">Reference proteome</keyword>
<comment type="similarity">
    <text evidence="5">Belongs to the U2 small nuclear ribonucleoprotein A family.</text>
</comment>
<dbReference type="SMART" id="SM00369">
    <property type="entry name" value="LRR_TYP"/>
    <property type="match status" value="4"/>
</dbReference>
<evidence type="ECO:0000256" key="3">
    <source>
        <dbReference type="ARBA" id="ARBA00022737"/>
    </source>
</evidence>
<feature type="domain" description="CAP-Gly" evidence="7">
    <location>
        <begin position="21"/>
        <end position="65"/>
    </location>
</feature>
<dbReference type="GO" id="GO:0030620">
    <property type="term" value="F:U2 snRNA binding"/>
    <property type="evidence" value="ECO:0007669"/>
    <property type="project" value="InterPro"/>
</dbReference>
<comment type="subcellular location">
    <subcellularLocation>
        <location evidence="1">Nucleus</location>
    </subcellularLocation>
</comment>
<gene>
    <name evidence="8" type="ORF">P691DRAFT_655837</name>
</gene>
<evidence type="ECO:0000256" key="6">
    <source>
        <dbReference type="ARBA" id="ARBA00024238"/>
    </source>
</evidence>
<sequence>MTEPGLRISYMDYIGTVRFIGPVEGTPGIWLGIEWDDPTRGKHDGSKAGKRYFTCLVPGTGSFLRPSANICHGKSFLEALKSKYIEAYHGSGSQELVVLGSSQGAIQVEAVNLDKVRAKLSKVSFLREVSLDGESVARSNPPGTIQDTCPNIRGLDLSRSLIHSWETIAAIARELPSLQRLYLNQNRFQRPVKNDHLNGCFDPLTELRLNNTLMTWQDITTIIATMPKLQHLEIGYNGLTDVSFDPNHQSRSTVPVRTVNLDSNRIYGWERVCSALLNFPFLERVVLANNQIENIPSPTSQQGLPQLKHLSLSFNRLRLWGDISALAAWAPSLGSLTLIGNPVIADHAQNARPLVIARLATLQTLDGALISAKERRDAELYYLSHVVNHGPVSDEERCQEHPRWQELCSKYGKPDEIVSKPAPDTLKSRLLELTLYRTSKPTNLDTLNNQLKEGKEIIIRVLPTMILKTLRSKVRKALGFDTKTGVVMLLVMNDCALVALEEDRDSHDLSWIGLETGSRLLCFAS</sequence>
<dbReference type="SUPFAM" id="SSF74924">
    <property type="entry name" value="Cap-Gly domain"/>
    <property type="match status" value="1"/>
</dbReference>